<evidence type="ECO:0000259" key="8">
    <source>
        <dbReference type="PROSITE" id="PS51192"/>
    </source>
</evidence>
<dbReference type="InParanoid" id="A0A2V0P9E8"/>
<dbReference type="Gene3D" id="3.40.50.300">
    <property type="entry name" value="P-loop containing nucleotide triphosphate hydrolases"/>
    <property type="match status" value="2"/>
</dbReference>
<proteinExistence type="inferred from homology"/>
<dbReference type="GO" id="GO:0003724">
    <property type="term" value="F:RNA helicase activity"/>
    <property type="evidence" value="ECO:0007669"/>
    <property type="project" value="UniProtKB-EC"/>
</dbReference>
<dbReference type="Pfam" id="PF00270">
    <property type="entry name" value="DEAD"/>
    <property type="match status" value="1"/>
</dbReference>
<dbReference type="AlphaFoldDB" id="A0A2V0P9E8"/>
<feature type="compositionally biased region" description="Low complexity" evidence="7">
    <location>
        <begin position="17"/>
        <end position="27"/>
    </location>
</feature>
<gene>
    <name evidence="10" type="ORF">Rsub_07014</name>
</gene>
<comment type="similarity">
    <text evidence="6">Belongs to the DEAD box helicase family.</text>
</comment>
<keyword evidence="3 6" id="KW-0347">Helicase</keyword>
<evidence type="ECO:0000256" key="5">
    <source>
        <dbReference type="ARBA" id="ARBA00022884"/>
    </source>
</evidence>
<feature type="compositionally biased region" description="Gly residues" evidence="7">
    <location>
        <begin position="199"/>
        <end position="213"/>
    </location>
</feature>
<accession>A0A2V0P9E8</accession>
<feature type="region of interest" description="Disordered" evidence="7">
    <location>
        <begin position="537"/>
        <end position="605"/>
    </location>
</feature>
<evidence type="ECO:0000256" key="6">
    <source>
        <dbReference type="RuleBase" id="RU365068"/>
    </source>
</evidence>
<dbReference type="InterPro" id="IPR014001">
    <property type="entry name" value="Helicase_ATP-bd"/>
</dbReference>
<dbReference type="GO" id="GO:0003723">
    <property type="term" value="F:RNA binding"/>
    <property type="evidence" value="ECO:0007669"/>
    <property type="project" value="UniProtKB-UniRule"/>
</dbReference>
<evidence type="ECO:0000259" key="9">
    <source>
        <dbReference type="PROSITE" id="PS51194"/>
    </source>
</evidence>
<feature type="compositionally biased region" description="Basic and acidic residues" evidence="7">
    <location>
        <begin position="220"/>
        <end position="258"/>
    </location>
</feature>
<dbReference type="PANTHER" id="PTHR24031">
    <property type="entry name" value="RNA HELICASE"/>
    <property type="match status" value="1"/>
</dbReference>
<sequence length="1086" mass="109933">MGGEAPAPAAKTKKPKAAAGKAPAAKAPAKRAGKGARAAGGKAHAPGSDAYWSSLQGWRSVDVGEDFLLGAEEGGFAGLEILENPPIFQAPGELWDDDAPSGKKGKKAKGAKQQQQEEGDRGAGPEGGGKPAQRKRGAAAASGGGGDDVDALKARLQALEQENRALKKQRQGAAKQGAAKKEAAGAADGAAAAAAGAEGVEGGSDGEGGGGGAAAPPRSARQERRKAGLEKKRAERKQRLQEKRAAARDEKRQRRDAGAADGAGDGGAAGVAAAAGGGGKKGLQQLQEAALAAAAGKDMSAWLPLCLHPLLEGALALQGFPAPTPVQSAAVPLAVRDRRDIVGAAQTGSGKTLAFGLPIMQLLLEEREAEAAEAAAAGAPASDAAPAARAASDGALRALVLAPTRELALQVCAHLQALGRVAGIGVAPIVGGIAAVKQERLLARRPEVVVATPGRLWDLMSSGHAHLTRLARLRVLVIDEADRMVQQGHYQELSSILDLIPRPSKGAEGAAAAAAAAASDGWADAPLLDEGGNVVVEEGEEEEGEEEQEGEEEEDGEAESEEAEGSGEEEGSEEEEEEAAAAEAAAAAAVARRRAAPRGARGPPLQTMVFSATLTLPASLRKRLRRGGGGSSGAATLEGLMGRVPFRGEPAIVDLTTERKLADRVEEASIECLEDERDAALYYLLARHPGRALVFVNAVSSLRRVAAVLKLLGLPAQALHAQQQQRQRLKALDRFKANEDGVLVATDVAARGLDVKGVQTVVHYQVPASADTYIHRCGRTARGAVGTGVAVSLVSPGEAARWAALLRAMGREEAPPPAFPVDRSLLKQAAKRVSLAEKVDVIERKHRKARAEGAWARVNAEAVGLDLSDDGASDSDGGGGKRGGKKRGGGGGGGGGGEDEREARRLAELHSQLAAALSEPLQARVSTKYFTGGASALAASAAASAAAAAGAGGEDGGGGHALLPADAIAQTVQLAARLHSSRRGDDAGGSEQALRGAAVAAAAGGKKAKAAAAAAAAAASGKKRKAAAQGPDLSRLLMSNNERKRLKRGGGGGGFVVVGSGAPGAFGRDTQGASALSALRQQAMRK</sequence>
<evidence type="ECO:0000313" key="11">
    <source>
        <dbReference type="Proteomes" id="UP000247498"/>
    </source>
</evidence>
<reference evidence="10 11" key="1">
    <citation type="journal article" date="2018" name="Sci. Rep.">
        <title>Raphidocelis subcapitata (=Pseudokirchneriella subcapitata) provides an insight into genome evolution and environmental adaptations in the Sphaeropleales.</title>
        <authorList>
            <person name="Suzuki S."/>
            <person name="Yamaguchi H."/>
            <person name="Nakajima N."/>
            <person name="Kawachi M."/>
        </authorList>
    </citation>
    <scope>NUCLEOTIDE SEQUENCE [LARGE SCALE GENOMIC DNA]</scope>
    <source>
        <strain evidence="10 11">NIES-35</strain>
    </source>
</reference>
<evidence type="ECO:0000256" key="3">
    <source>
        <dbReference type="ARBA" id="ARBA00022806"/>
    </source>
</evidence>
<comment type="caution">
    <text evidence="10">The sequence shown here is derived from an EMBL/GenBank/DDBJ whole genome shotgun (WGS) entry which is preliminary data.</text>
</comment>
<comment type="domain">
    <text evidence="6">The Q motif is unique to and characteristic of the DEAD box family of RNA helicases and controls ATP binding and hydrolysis.</text>
</comment>
<feature type="compositionally biased region" description="Acidic residues" evidence="7">
    <location>
        <begin position="537"/>
        <end position="580"/>
    </location>
</feature>
<feature type="compositionally biased region" description="Gly residues" evidence="7">
    <location>
        <begin position="261"/>
        <end position="279"/>
    </location>
</feature>
<dbReference type="Pfam" id="PF00271">
    <property type="entry name" value="Helicase_C"/>
    <property type="match status" value="1"/>
</dbReference>
<keyword evidence="1 6" id="KW-0547">Nucleotide-binding</keyword>
<dbReference type="PROSITE" id="PS51192">
    <property type="entry name" value="HELICASE_ATP_BIND_1"/>
    <property type="match status" value="1"/>
</dbReference>
<name>A0A2V0P9E8_9CHLO</name>
<dbReference type="GO" id="GO:0016787">
    <property type="term" value="F:hydrolase activity"/>
    <property type="evidence" value="ECO:0007669"/>
    <property type="project" value="UniProtKB-KW"/>
</dbReference>
<dbReference type="FunCoup" id="A0A2V0P9E8">
    <property type="interactions" value="2075"/>
</dbReference>
<evidence type="ECO:0000256" key="1">
    <source>
        <dbReference type="ARBA" id="ARBA00022741"/>
    </source>
</evidence>
<dbReference type="STRING" id="307507.A0A2V0P9E8"/>
<feature type="compositionally biased region" description="Low complexity" evidence="7">
    <location>
        <begin position="35"/>
        <end position="47"/>
    </location>
</feature>
<dbReference type="SMART" id="SM00487">
    <property type="entry name" value="DEXDc"/>
    <property type="match status" value="1"/>
</dbReference>
<feature type="domain" description="Helicase ATP-binding" evidence="8">
    <location>
        <begin position="332"/>
        <end position="615"/>
    </location>
</feature>
<comment type="function">
    <text evidence="6">RNA helicase.</text>
</comment>
<dbReference type="CDD" id="cd18787">
    <property type="entry name" value="SF2_C_DEAD"/>
    <property type="match status" value="1"/>
</dbReference>
<keyword evidence="2 6" id="KW-0378">Hydrolase</keyword>
<feature type="compositionally biased region" description="Low complexity" evidence="7">
    <location>
        <begin position="581"/>
        <end position="590"/>
    </location>
</feature>
<dbReference type="PROSITE" id="PS51194">
    <property type="entry name" value="HELICASE_CTER"/>
    <property type="match status" value="1"/>
</dbReference>
<dbReference type="SUPFAM" id="SSF52540">
    <property type="entry name" value="P-loop containing nucleoside triphosphate hydrolases"/>
    <property type="match status" value="1"/>
</dbReference>
<dbReference type="EC" id="3.6.4.13" evidence="6"/>
<evidence type="ECO:0000256" key="2">
    <source>
        <dbReference type="ARBA" id="ARBA00022801"/>
    </source>
</evidence>
<dbReference type="InterPro" id="IPR027417">
    <property type="entry name" value="P-loop_NTPase"/>
</dbReference>
<keyword evidence="4 6" id="KW-0067">ATP-binding</keyword>
<dbReference type="InterPro" id="IPR011545">
    <property type="entry name" value="DEAD/DEAH_box_helicase_dom"/>
</dbReference>
<feature type="compositionally biased region" description="Low complexity" evidence="7">
    <location>
        <begin position="1"/>
        <end position="10"/>
    </location>
</feature>
<dbReference type="EMBL" id="BDRX01000052">
    <property type="protein sequence ID" value="GBF94480.1"/>
    <property type="molecule type" value="Genomic_DNA"/>
</dbReference>
<keyword evidence="11" id="KW-1185">Reference proteome</keyword>
<evidence type="ECO:0000256" key="4">
    <source>
        <dbReference type="ARBA" id="ARBA00022840"/>
    </source>
</evidence>
<dbReference type="PROSITE" id="PS00039">
    <property type="entry name" value="DEAD_ATP_HELICASE"/>
    <property type="match status" value="1"/>
</dbReference>
<feature type="compositionally biased region" description="Low complexity" evidence="7">
    <location>
        <begin position="184"/>
        <end position="198"/>
    </location>
</feature>
<comment type="catalytic activity">
    <reaction evidence="6">
        <text>ATP + H2O = ADP + phosphate + H(+)</text>
        <dbReference type="Rhea" id="RHEA:13065"/>
        <dbReference type="ChEBI" id="CHEBI:15377"/>
        <dbReference type="ChEBI" id="CHEBI:15378"/>
        <dbReference type="ChEBI" id="CHEBI:30616"/>
        <dbReference type="ChEBI" id="CHEBI:43474"/>
        <dbReference type="ChEBI" id="CHEBI:456216"/>
        <dbReference type="EC" id="3.6.4.13"/>
    </reaction>
</comment>
<dbReference type="SMART" id="SM00490">
    <property type="entry name" value="HELICc"/>
    <property type="match status" value="1"/>
</dbReference>
<feature type="region of interest" description="Disordered" evidence="7">
    <location>
        <begin position="866"/>
        <end position="900"/>
    </location>
</feature>
<dbReference type="OrthoDB" id="4310724at2759"/>
<evidence type="ECO:0000313" key="10">
    <source>
        <dbReference type="EMBL" id="GBF94480.1"/>
    </source>
</evidence>
<keyword evidence="5 6" id="KW-0694">RNA-binding</keyword>
<feature type="region of interest" description="Disordered" evidence="7">
    <location>
        <begin position="1"/>
        <end position="50"/>
    </location>
</feature>
<dbReference type="InterPro" id="IPR001650">
    <property type="entry name" value="Helicase_C-like"/>
</dbReference>
<organism evidence="10 11">
    <name type="scientific">Raphidocelis subcapitata</name>
    <dbReference type="NCBI Taxonomy" id="307507"/>
    <lineage>
        <taxon>Eukaryota</taxon>
        <taxon>Viridiplantae</taxon>
        <taxon>Chlorophyta</taxon>
        <taxon>core chlorophytes</taxon>
        <taxon>Chlorophyceae</taxon>
        <taxon>CS clade</taxon>
        <taxon>Sphaeropleales</taxon>
        <taxon>Selenastraceae</taxon>
        <taxon>Raphidocelis</taxon>
    </lineage>
</organism>
<evidence type="ECO:0000256" key="7">
    <source>
        <dbReference type="SAM" id="MobiDB-lite"/>
    </source>
</evidence>
<dbReference type="Proteomes" id="UP000247498">
    <property type="component" value="Unassembled WGS sequence"/>
</dbReference>
<dbReference type="GO" id="GO:0005524">
    <property type="term" value="F:ATP binding"/>
    <property type="evidence" value="ECO:0007669"/>
    <property type="project" value="UniProtKB-UniRule"/>
</dbReference>
<protein>
    <recommendedName>
        <fullName evidence="6">ATP-dependent RNA helicase</fullName>
        <ecNumber evidence="6">3.6.4.13</ecNumber>
    </recommendedName>
</protein>
<feature type="region of interest" description="Disordered" evidence="7">
    <location>
        <begin position="88"/>
        <end position="279"/>
    </location>
</feature>
<feature type="domain" description="Helicase C-terminal" evidence="9">
    <location>
        <begin position="664"/>
        <end position="826"/>
    </location>
</feature>
<dbReference type="InterPro" id="IPR000629">
    <property type="entry name" value="RNA-helicase_DEAD-box_CS"/>
</dbReference>